<reference evidence="12" key="1">
    <citation type="journal article" date="2018" name="Nat. Microbiol.">
        <title>Leveraging single-cell genomics to expand the fungal tree of life.</title>
        <authorList>
            <person name="Ahrendt S.R."/>
            <person name="Quandt C.A."/>
            <person name="Ciobanu D."/>
            <person name="Clum A."/>
            <person name="Salamov A."/>
            <person name="Andreopoulos B."/>
            <person name="Cheng J.F."/>
            <person name="Woyke T."/>
            <person name="Pelin A."/>
            <person name="Henrissat B."/>
            <person name="Reynolds N.K."/>
            <person name="Benny G.L."/>
            <person name="Smith M.E."/>
            <person name="James T.Y."/>
            <person name="Grigoriev I.V."/>
        </authorList>
    </citation>
    <scope>NUCLEOTIDE SEQUENCE [LARGE SCALE GENOMIC DNA]</scope>
    <source>
        <strain evidence="12">RSA 468</strain>
    </source>
</reference>
<evidence type="ECO:0000256" key="7">
    <source>
        <dbReference type="ARBA" id="ARBA00023242"/>
    </source>
</evidence>
<feature type="domain" description="C2H2-type" evidence="10">
    <location>
        <begin position="47"/>
        <end position="69"/>
    </location>
</feature>
<keyword evidence="12" id="KW-1185">Reference proteome</keyword>
<dbReference type="STRING" id="215637.A0A4P9ZPA3"/>
<keyword evidence="2" id="KW-0678">Repressor</keyword>
<comment type="subcellular location">
    <subcellularLocation>
        <location evidence="1">Nucleus</location>
    </subcellularLocation>
</comment>
<gene>
    <name evidence="11" type="ORF">BJ085DRAFT_10071</name>
</gene>
<feature type="non-terminal residue" evidence="11">
    <location>
        <position position="1"/>
    </location>
</feature>
<evidence type="ECO:0000256" key="6">
    <source>
        <dbReference type="ARBA" id="ARBA00022833"/>
    </source>
</evidence>
<evidence type="ECO:0000256" key="2">
    <source>
        <dbReference type="ARBA" id="ARBA00022491"/>
    </source>
</evidence>
<proteinExistence type="inferred from homology"/>
<dbReference type="PANTHER" id="PTHR47257">
    <property type="entry name" value="PH-RESPONSE TRANSCRIPTION FACTOR PACC/RIM101"/>
    <property type="match status" value="1"/>
</dbReference>
<comment type="similarity">
    <text evidence="8">Belongs to the pacC/RIM101 family.</text>
</comment>
<evidence type="ECO:0000256" key="9">
    <source>
        <dbReference type="PROSITE-ProRule" id="PRU00042"/>
    </source>
</evidence>
<dbReference type="GO" id="GO:0045944">
    <property type="term" value="P:positive regulation of transcription by RNA polymerase II"/>
    <property type="evidence" value="ECO:0007669"/>
    <property type="project" value="TreeGrafter"/>
</dbReference>
<dbReference type="InterPro" id="IPR013087">
    <property type="entry name" value="Znf_C2H2_type"/>
</dbReference>
<sequence length="69" mass="8343">HITQCHIGRKASNNLCLTCHWDNCRFQAKKRDHITSHMRSHIDYRPHLCPLCQKSFKRPQDLKKHERTH</sequence>
<dbReference type="EMBL" id="ML003187">
    <property type="protein sequence ID" value="RKP34481.1"/>
    <property type="molecule type" value="Genomic_DNA"/>
</dbReference>
<keyword evidence="3" id="KW-0479">Metal-binding</keyword>
<protein>
    <recommendedName>
        <fullName evidence="10">C2H2-type domain-containing protein</fullName>
    </recommendedName>
</protein>
<evidence type="ECO:0000256" key="5">
    <source>
        <dbReference type="ARBA" id="ARBA00022771"/>
    </source>
</evidence>
<dbReference type="SUPFAM" id="SSF57667">
    <property type="entry name" value="beta-beta-alpha zinc fingers"/>
    <property type="match status" value="1"/>
</dbReference>
<dbReference type="FunFam" id="3.30.160.60:FF:002343">
    <property type="entry name" value="Zinc finger protein 33A"/>
    <property type="match status" value="1"/>
</dbReference>
<dbReference type="SMART" id="SM00355">
    <property type="entry name" value="ZnF_C2H2"/>
    <property type="match status" value="2"/>
</dbReference>
<evidence type="ECO:0000256" key="4">
    <source>
        <dbReference type="ARBA" id="ARBA00022737"/>
    </source>
</evidence>
<dbReference type="GO" id="GO:0008270">
    <property type="term" value="F:zinc ion binding"/>
    <property type="evidence" value="ECO:0007669"/>
    <property type="project" value="UniProtKB-KW"/>
</dbReference>
<dbReference type="PROSITE" id="PS00028">
    <property type="entry name" value="ZINC_FINGER_C2H2_1"/>
    <property type="match status" value="1"/>
</dbReference>
<dbReference type="InterPro" id="IPR036236">
    <property type="entry name" value="Znf_C2H2_sf"/>
</dbReference>
<name>A0A4P9ZPA3_9FUNG</name>
<organism evidence="11 12">
    <name type="scientific">Dimargaris cristalligena</name>
    <dbReference type="NCBI Taxonomy" id="215637"/>
    <lineage>
        <taxon>Eukaryota</taxon>
        <taxon>Fungi</taxon>
        <taxon>Fungi incertae sedis</taxon>
        <taxon>Zoopagomycota</taxon>
        <taxon>Kickxellomycotina</taxon>
        <taxon>Dimargaritomycetes</taxon>
        <taxon>Dimargaritales</taxon>
        <taxon>Dimargaritaceae</taxon>
        <taxon>Dimargaris</taxon>
    </lineage>
</organism>
<feature type="domain" description="C2H2-type" evidence="10">
    <location>
        <begin position="17"/>
        <end position="46"/>
    </location>
</feature>
<keyword evidence="6" id="KW-0862">Zinc</keyword>
<dbReference type="AlphaFoldDB" id="A0A4P9ZPA3"/>
<dbReference type="GO" id="GO:0005634">
    <property type="term" value="C:nucleus"/>
    <property type="evidence" value="ECO:0007669"/>
    <property type="project" value="UniProtKB-SubCell"/>
</dbReference>
<feature type="non-terminal residue" evidence="11">
    <location>
        <position position="69"/>
    </location>
</feature>
<dbReference type="PROSITE" id="PS50157">
    <property type="entry name" value="ZINC_FINGER_C2H2_2"/>
    <property type="match status" value="2"/>
</dbReference>
<evidence type="ECO:0000256" key="1">
    <source>
        <dbReference type="ARBA" id="ARBA00004123"/>
    </source>
</evidence>
<dbReference type="InterPro" id="IPR050806">
    <property type="entry name" value="pacC/RIM101"/>
</dbReference>
<dbReference type="PANTHER" id="PTHR47257:SF1">
    <property type="entry name" value="PH-RESPONSE TRANSCRIPTION FACTOR PACC_RIM101"/>
    <property type="match status" value="1"/>
</dbReference>
<evidence type="ECO:0000313" key="12">
    <source>
        <dbReference type="Proteomes" id="UP000268162"/>
    </source>
</evidence>
<evidence type="ECO:0000256" key="8">
    <source>
        <dbReference type="ARBA" id="ARBA00038089"/>
    </source>
</evidence>
<evidence type="ECO:0000256" key="3">
    <source>
        <dbReference type="ARBA" id="ARBA00022723"/>
    </source>
</evidence>
<keyword evidence="7" id="KW-0539">Nucleus</keyword>
<evidence type="ECO:0000259" key="10">
    <source>
        <dbReference type="PROSITE" id="PS50157"/>
    </source>
</evidence>
<accession>A0A4P9ZPA3</accession>
<keyword evidence="4" id="KW-0677">Repeat</keyword>
<dbReference type="Gene3D" id="3.30.160.60">
    <property type="entry name" value="Classic Zinc Finger"/>
    <property type="match status" value="1"/>
</dbReference>
<dbReference type="Pfam" id="PF00096">
    <property type="entry name" value="zf-C2H2"/>
    <property type="match status" value="1"/>
</dbReference>
<dbReference type="Proteomes" id="UP000268162">
    <property type="component" value="Unassembled WGS sequence"/>
</dbReference>
<evidence type="ECO:0000313" key="11">
    <source>
        <dbReference type="EMBL" id="RKP34481.1"/>
    </source>
</evidence>
<keyword evidence="5 9" id="KW-0863">Zinc-finger</keyword>